<gene>
    <name evidence="3" type="ORF">PBRA_005511</name>
</gene>
<evidence type="ECO:0000256" key="2">
    <source>
        <dbReference type="SAM" id="SignalP"/>
    </source>
</evidence>
<feature type="transmembrane region" description="Helical" evidence="1">
    <location>
        <begin position="119"/>
        <end position="137"/>
    </location>
</feature>
<reference evidence="3 4" key="1">
    <citation type="submission" date="2015-02" db="EMBL/GenBank/DDBJ databases">
        <authorList>
            <person name="Chooi Y.-H."/>
        </authorList>
    </citation>
    <scope>NUCLEOTIDE SEQUENCE [LARGE SCALE GENOMIC DNA]</scope>
    <source>
        <strain evidence="3">E3</strain>
    </source>
</reference>
<keyword evidence="1" id="KW-1133">Transmembrane helix</keyword>
<sequence>MKTALVVLALLLTLTVIITKASTSAGAKCAAYTGSNAGLELTPELFMTDNDKPSTGIAGLQNMVVMNLQKYYPQVPPELLSMSYTKLALLSAGTGATLLAVDELKRAVSKSIGWAARKVVMPTTLVAALGLMGLRIVNRKKFDEYWNSAKDNVSNLKDAGLAYIGFDQFKLNVATFREVVTAMHDAQSPAKE</sequence>
<protein>
    <submittedName>
        <fullName evidence="3">Uncharacterized protein</fullName>
    </submittedName>
</protein>
<dbReference type="AlphaFoldDB" id="A0A0G4INT9"/>
<proteinExistence type="predicted"/>
<evidence type="ECO:0000313" key="4">
    <source>
        <dbReference type="Proteomes" id="UP000039324"/>
    </source>
</evidence>
<accession>A0A0G4INT9</accession>
<dbReference type="Proteomes" id="UP000039324">
    <property type="component" value="Unassembled WGS sequence"/>
</dbReference>
<keyword evidence="2" id="KW-0732">Signal</keyword>
<evidence type="ECO:0000256" key="1">
    <source>
        <dbReference type="SAM" id="Phobius"/>
    </source>
</evidence>
<name>A0A0G4INT9_PLABS</name>
<organism evidence="3 4">
    <name type="scientific">Plasmodiophora brassicae</name>
    <name type="common">Clubroot disease agent</name>
    <dbReference type="NCBI Taxonomy" id="37360"/>
    <lineage>
        <taxon>Eukaryota</taxon>
        <taxon>Sar</taxon>
        <taxon>Rhizaria</taxon>
        <taxon>Endomyxa</taxon>
        <taxon>Phytomyxea</taxon>
        <taxon>Plasmodiophorida</taxon>
        <taxon>Plasmodiophoridae</taxon>
        <taxon>Plasmodiophora</taxon>
    </lineage>
</organism>
<dbReference type="EMBL" id="CDSF01000077">
    <property type="protein sequence ID" value="CEO96906.1"/>
    <property type="molecule type" value="Genomic_DNA"/>
</dbReference>
<keyword evidence="1" id="KW-0472">Membrane</keyword>
<feature type="signal peptide" evidence="2">
    <location>
        <begin position="1"/>
        <end position="21"/>
    </location>
</feature>
<keyword evidence="1" id="KW-0812">Transmembrane</keyword>
<feature type="chain" id="PRO_5005193013" evidence="2">
    <location>
        <begin position="22"/>
        <end position="192"/>
    </location>
</feature>
<keyword evidence="4" id="KW-1185">Reference proteome</keyword>
<evidence type="ECO:0000313" key="3">
    <source>
        <dbReference type="EMBL" id="CEO96906.1"/>
    </source>
</evidence>